<evidence type="ECO:0000313" key="1">
    <source>
        <dbReference type="Proteomes" id="UP000492821"/>
    </source>
</evidence>
<dbReference type="Proteomes" id="UP000492821">
    <property type="component" value="Unassembled WGS sequence"/>
</dbReference>
<dbReference type="WBParaSite" id="Pan_g8304.t1">
    <property type="protein sequence ID" value="Pan_g8304.t1"/>
    <property type="gene ID" value="Pan_g8304"/>
</dbReference>
<name>A0A7E4WB30_PANRE</name>
<keyword evidence="1" id="KW-1185">Reference proteome</keyword>
<protein>
    <submittedName>
        <fullName evidence="2">BTB domain-containing protein</fullName>
    </submittedName>
</protein>
<reference evidence="2" key="2">
    <citation type="submission" date="2020-10" db="UniProtKB">
        <authorList>
            <consortium name="WormBaseParasite"/>
        </authorList>
    </citation>
    <scope>IDENTIFICATION</scope>
</reference>
<organism evidence="1 2">
    <name type="scientific">Panagrellus redivivus</name>
    <name type="common">Microworm</name>
    <dbReference type="NCBI Taxonomy" id="6233"/>
    <lineage>
        <taxon>Eukaryota</taxon>
        <taxon>Metazoa</taxon>
        <taxon>Ecdysozoa</taxon>
        <taxon>Nematoda</taxon>
        <taxon>Chromadorea</taxon>
        <taxon>Rhabditida</taxon>
        <taxon>Tylenchina</taxon>
        <taxon>Panagrolaimomorpha</taxon>
        <taxon>Panagrolaimoidea</taxon>
        <taxon>Panagrolaimidae</taxon>
        <taxon>Panagrellus</taxon>
    </lineage>
</organism>
<sequence length="342" mass="40110">MTTIKNLKTREFVQSQVVFNVNVGSIGNFIKLDCLKDKLERYGWRFCYYPAKNANIIDPNENKNPVRMSVEFNRTVQGKLFVESIGLPTKTFNIPKSTKFQWDYLPHKDVHAATVLSGNLKIKVSMELFVTFKYIPEIRSDFVHYNEIPTDFEIHCENKQYKDKLENVLVNKLSLTNFYDVLRCVVDIEKPKLFAECARFFKLKEKEIITTEEFAAFSKPMVIKLYKNAYQFESEIDAFLYLHQNGTGIDIVMLSHLVKSEAGNGVAISSAAPNTCQSSTATMTWPFSHHHHHDHHDHHYDHYHGHYGHHDGYHGYHHDHHEHYGHHYDHHGHHYDHHHHNY</sequence>
<evidence type="ECO:0000313" key="2">
    <source>
        <dbReference type="WBParaSite" id="Pan_g8304.t1"/>
    </source>
</evidence>
<accession>A0A7E4WB30</accession>
<reference evidence="1" key="1">
    <citation type="journal article" date="2013" name="Genetics">
        <title>The draft genome and transcriptome of Panagrellus redivivus are shaped by the harsh demands of a free-living lifestyle.</title>
        <authorList>
            <person name="Srinivasan J."/>
            <person name="Dillman A.R."/>
            <person name="Macchietto M.G."/>
            <person name="Heikkinen L."/>
            <person name="Lakso M."/>
            <person name="Fracchia K.M."/>
            <person name="Antoshechkin I."/>
            <person name="Mortazavi A."/>
            <person name="Wong G."/>
            <person name="Sternberg P.W."/>
        </authorList>
    </citation>
    <scope>NUCLEOTIDE SEQUENCE [LARGE SCALE GENOMIC DNA]</scope>
    <source>
        <strain evidence="1">MT8872</strain>
    </source>
</reference>
<dbReference type="AlphaFoldDB" id="A0A7E4WB30"/>
<proteinExistence type="predicted"/>